<proteinExistence type="predicted"/>
<reference evidence="1 2" key="1">
    <citation type="submission" date="2015-12" db="EMBL/GenBank/DDBJ databases">
        <title>The genome of Folsomia candida.</title>
        <authorList>
            <person name="Faddeeva A."/>
            <person name="Derks M.F."/>
            <person name="Anvar Y."/>
            <person name="Smit S."/>
            <person name="Van Straalen N."/>
            <person name="Roelofs D."/>
        </authorList>
    </citation>
    <scope>NUCLEOTIDE SEQUENCE [LARGE SCALE GENOMIC DNA]</scope>
    <source>
        <strain evidence="1 2">VU population</strain>
        <tissue evidence="1">Whole body</tissue>
    </source>
</reference>
<keyword evidence="2" id="KW-1185">Reference proteome</keyword>
<protein>
    <submittedName>
        <fullName evidence="1">Potassium voltage-gated channel protein eag</fullName>
    </submittedName>
</protein>
<dbReference type="EMBL" id="LNIX01000002">
    <property type="protein sequence ID" value="OXA59534.1"/>
    <property type="molecule type" value="Genomic_DNA"/>
</dbReference>
<accession>A0A226ER68</accession>
<evidence type="ECO:0000313" key="1">
    <source>
        <dbReference type="EMBL" id="OXA59534.1"/>
    </source>
</evidence>
<name>A0A226ER68_FOLCA</name>
<organism evidence="1 2">
    <name type="scientific">Folsomia candida</name>
    <name type="common">Springtail</name>
    <dbReference type="NCBI Taxonomy" id="158441"/>
    <lineage>
        <taxon>Eukaryota</taxon>
        <taxon>Metazoa</taxon>
        <taxon>Ecdysozoa</taxon>
        <taxon>Arthropoda</taxon>
        <taxon>Hexapoda</taxon>
        <taxon>Collembola</taxon>
        <taxon>Entomobryomorpha</taxon>
        <taxon>Isotomoidea</taxon>
        <taxon>Isotomidae</taxon>
        <taxon>Proisotominae</taxon>
        <taxon>Folsomia</taxon>
    </lineage>
</organism>
<comment type="caution">
    <text evidence="1">The sequence shown here is derived from an EMBL/GenBank/DDBJ whole genome shotgun (WGS) entry which is preliminary data.</text>
</comment>
<dbReference type="OrthoDB" id="447251at2759"/>
<dbReference type="AlphaFoldDB" id="A0A226ER68"/>
<evidence type="ECO:0000313" key="2">
    <source>
        <dbReference type="Proteomes" id="UP000198287"/>
    </source>
</evidence>
<dbReference type="Proteomes" id="UP000198287">
    <property type="component" value="Unassembled WGS sequence"/>
</dbReference>
<dbReference type="STRING" id="158441.A0A226ER68"/>
<gene>
    <name evidence="1" type="ORF">Fcan01_05922</name>
</gene>
<sequence>MERTRHHGLCNRKEDERVERETGKVEWRLNPFHGISSAERRGSPHHRIVVCCAEWRLKLLTFLRCPNSPVVVRTREWESLNQFEYPMIWKGDVFGDCFWKETTIGQSAANVRALTYCDLHTIKRVIVSTDFYIHYGWLVVDLNQLFHE</sequence>